<evidence type="ECO:0000313" key="4">
    <source>
        <dbReference type="Proteomes" id="UP001150924"/>
    </source>
</evidence>
<feature type="compositionally biased region" description="Low complexity" evidence="1">
    <location>
        <begin position="314"/>
        <end position="338"/>
    </location>
</feature>
<dbReference type="Proteomes" id="UP001150924">
    <property type="component" value="Unassembled WGS sequence"/>
</dbReference>
<keyword evidence="4" id="KW-1185">Reference proteome</keyword>
<dbReference type="SUPFAM" id="SSF53474">
    <property type="entry name" value="alpha/beta-Hydrolases"/>
    <property type="match status" value="1"/>
</dbReference>
<sequence length="379" mass="39908">MTDRKRTWTRGTGAVATVTAAATVLLTSTSAAAGLSLPSITIEKRVDFVVTLSDDQDYTVAGHLSMKLGGKCGLLPPRTLQVLLHGGTYDHEYWDGPQINGEDYSYADYMTERCYAVLALDMLGAGASSAPPGDLADLAESASALDQVLAHARRRPVLGPAVREDRPRRSLDGHHHLGLHARGYGPVADALVATGWAHAPRIIPIDPEAFAEPLQQPYVVIPPPVRELLFYYPPTSDPDVIAYDNADMVSGLPRGLMLDVLDMMTALAIGDPEGIHGLSLVDQVEVPVLSQLGQFDILASADVAAAEAAFTAVRPTSPSRSCPTSATTSTSTSTARPAGPRSTPGSRRPSAISALATPVQPSRGRRSIASTNASSSSIV</sequence>
<evidence type="ECO:0000256" key="2">
    <source>
        <dbReference type="SAM" id="SignalP"/>
    </source>
</evidence>
<comment type="caution">
    <text evidence="3">The sequence shown here is derived from an EMBL/GenBank/DDBJ whole genome shotgun (WGS) entry which is preliminary data.</text>
</comment>
<evidence type="ECO:0000256" key="1">
    <source>
        <dbReference type="SAM" id="MobiDB-lite"/>
    </source>
</evidence>
<keyword evidence="2" id="KW-0732">Signal</keyword>
<feature type="region of interest" description="Disordered" evidence="1">
    <location>
        <begin position="314"/>
        <end position="379"/>
    </location>
</feature>
<feature type="compositionally biased region" description="Low complexity" evidence="1">
    <location>
        <begin position="367"/>
        <end position="379"/>
    </location>
</feature>
<dbReference type="EMBL" id="JAPNKE010000002">
    <property type="protein sequence ID" value="MCY1013876.1"/>
    <property type="molecule type" value="Genomic_DNA"/>
</dbReference>
<reference evidence="3" key="1">
    <citation type="submission" date="2022-11" db="EMBL/GenBank/DDBJ databases">
        <title>Minimal conservation of predation-associated metabolite biosynthetic gene clusters underscores biosynthetic potential of Myxococcota including descriptions for ten novel species: Archangium lansinium sp. nov., Myxococcus landrumus sp. nov., Nannocystis bai.</title>
        <authorList>
            <person name="Ahearne A."/>
            <person name="Stevens C."/>
            <person name="Phillips K."/>
        </authorList>
    </citation>
    <scope>NUCLEOTIDE SEQUENCE</scope>
    <source>
        <strain evidence="3">Na p29</strain>
    </source>
</reference>
<organism evidence="3 4">
    <name type="scientific">Nannocystis pusilla</name>
    <dbReference type="NCBI Taxonomy" id="889268"/>
    <lineage>
        <taxon>Bacteria</taxon>
        <taxon>Pseudomonadati</taxon>
        <taxon>Myxococcota</taxon>
        <taxon>Polyangia</taxon>
        <taxon>Nannocystales</taxon>
        <taxon>Nannocystaceae</taxon>
        <taxon>Nannocystis</taxon>
    </lineage>
</organism>
<name>A0A9X3F135_9BACT</name>
<dbReference type="InterPro" id="IPR029058">
    <property type="entry name" value="AB_hydrolase_fold"/>
</dbReference>
<dbReference type="AlphaFoldDB" id="A0A9X3F135"/>
<feature type="chain" id="PRO_5040739412" evidence="2">
    <location>
        <begin position="34"/>
        <end position="379"/>
    </location>
</feature>
<gene>
    <name evidence="3" type="ORF">OV079_51800</name>
</gene>
<dbReference type="RefSeq" id="WP_267778038.1">
    <property type="nucleotide sequence ID" value="NZ_JAPNKE010000002.1"/>
</dbReference>
<dbReference type="Gene3D" id="3.40.50.1820">
    <property type="entry name" value="alpha/beta hydrolase"/>
    <property type="match status" value="1"/>
</dbReference>
<proteinExistence type="predicted"/>
<protein>
    <submittedName>
        <fullName evidence="3">Alpha/beta hydrolase</fullName>
    </submittedName>
</protein>
<evidence type="ECO:0000313" key="3">
    <source>
        <dbReference type="EMBL" id="MCY1013876.1"/>
    </source>
</evidence>
<keyword evidence="3" id="KW-0378">Hydrolase</keyword>
<feature type="signal peptide" evidence="2">
    <location>
        <begin position="1"/>
        <end position="33"/>
    </location>
</feature>
<accession>A0A9X3F135</accession>
<dbReference type="GO" id="GO:0016787">
    <property type="term" value="F:hydrolase activity"/>
    <property type="evidence" value="ECO:0007669"/>
    <property type="project" value="UniProtKB-KW"/>
</dbReference>